<proteinExistence type="predicted"/>
<evidence type="ECO:0000313" key="2">
    <source>
        <dbReference type="Proteomes" id="UP000784880"/>
    </source>
</evidence>
<reference evidence="1 2" key="1">
    <citation type="submission" date="2021-06" db="EMBL/GenBank/DDBJ databases">
        <title>Bacillus sp. RD4P76, an endophyte from a halophyte.</title>
        <authorList>
            <person name="Sun J.-Q."/>
        </authorList>
    </citation>
    <scope>NUCLEOTIDE SEQUENCE [LARGE SCALE GENOMIC DNA]</scope>
    <source>
        <strain evidence="1 2">CGMCC 1.15917</strain>
    </source>
</reference>
<evidence type="ECO:0008006" key="3">
    <source>
        <dbReference type="Google" id="ProtNLM"/>
    </source>
</evidence>
<protein>
    <recommendedName>
        <fullName evidence="3">Secreted protein</fullName>
    </recommendedName>
</protein>
<dbReference type="RefSeq" id="WP_217067553.1">
    <property type="nucleotide sequence ID" value="NZ_JAHQCS010000135.1"/>
</dbReference>
<name>A0ABS6JIC1_9BACI</name>
<gene>
    <name evidence="1" type="ORF">KS419_16810</name>
</gene>
<comment type="caution">
    <text evidence="1">The sequence shown here is derived from an EMBL/GenBank/DDBJ whole genome shotgun (WGS) entry which is preliminary data.</text>
</comment>
<accession>A0ABS6JIC1</accession>
<keyword evidence="2" id="KW-1185">Reference proteome</keyword>
<dbReference type="Proteomes" id="UP000784880">
    <property type="component" value="Unassembled WGS sequence"/>
</dbReference>
<organism evidence="1 2">
    <name type="scientific">Evansella tamaricis</name>
    <dbReference type="NCBI Taxonomy" id="2069301"/>
    <lineage>
        <taxon>Bacteria</taxon>
        <taxon>Bacillati</taxon>
        <taxon>Bacillota</taxon>
        <taxon>Bacilli</taxon>
        <taxon>Bacillales</taxon>
        <taxon>Bacillaceae</taxon>
        <taxon>Evansella</taxon>
    </lineage>
</organism>
<sequence length="92" mass="9884">MSCILAALRRVIAGAQGSQKAASVNSSSNSLSNERLLQWQHASDAALRICFELPQRTGRPNIGHATGRGALPDGRILFRAILSRGRGSDFRP</sequence>
<evidence type="ECO:0000313" key="1">
    <source>
        <dbReference type="EMBL" id="MBU9713391.1"/>
    </source>
</evidence>
<dbReference type="EMBL" id="JAHQCS010000135">
    <property type="protein sequence ID" value="MBU9713391.1"/>
    <property type="molecule type" value="Genomic_DNA"/>
</dbReference>